<evidence type="ECO:0000256" key="5">
    <source>
        <dbReference type="HAMAP-Rule" id="MF_02033"/>
    </source>
</evidence>
<accession>A0A1F7X3T1</accession>
<comment type="subunit">
    <text evidence="5">Self-interacts. Interacts with FtsZ.</text>
</comment>
<evidence type="ECO:0000313" key="9">
    <source>
        <dbReference type="Proteomes" id="UP000176778"/>
    </source>
</evidence>
<dbReference type="GO" id="GO:0032153">
    <property type="term" value="C:cell division site"/>
    <property type="evidence" value="ECO:0007669"/>
    <property type="project" value="UniProtKB-UniRule"/>
</dbReference>
<organism evidence="8 9">
    <name type="scientific">Candidatus Woesebacteria bacterium RBG_13_46_13</name>
    <dbReference type="NCBI Taxonomy" id="1802479"/>
    <lineage>
        <taxon>Bacteria</taxon>
        <taxon>Candidatus Woeseibacteriota</taxon>
    </lineage>
</organism>
<comment type="caution">
    <text evidence="8">The sequence shown here is derived from an EMBL/GenBank/DDBJ whole genome shotgun (WGS) entry which is preliminary data.</text>
</comment>
<evidence type="ECO:0000313" key="8">
    <source>
        <dbReference type="EMBL" id="OGM09732.1"/>
    </source>
</evidence>
<sequence length="424" mass="44240">MTKSRIIAGIELGSSKIATVVAQVQVNPTTLETSVNIAGVAASESKGIRKGQIVDIEEAVESTIASVEAAERMAGYHLESAFVALGGAHLHSQNSHGVVAVSDPDGEISADDVDRVVQAASAISLPQSREIIHVLPREFIVDGEAGVKDAIGMSGVRLEVETHIITASTAAIKNFKKALNEVGVEIEDLVFSGLAGAYSSLSSTEKELGCALVDIGGGTTSIAAYVDGALTHSSVIPVGARNVTNDLAIGLRVSLESAERIKIALSQEAQKSKLKTEEEADQFDLADLGVSEAKKVSKKTLVEGIVRPRLNEIFTMVRIELEKASIINRIPSGVVITGGGAETVGTVDSAKRMLSLPVRLGKPKGVGGLIDDIINPSFSVPVGLILFGAGQEPAEKFGSFGGRFKFPSMGIAGKLVDMVKNLLP</sequence>
<keyword evidence="2 5" id="KW-0132">Cell division</keyword>
<keyword evidence="4 5" id="KW-0131">Cell cycle</keyword>
<dbReference type="Gene3D" id="3.30.1490.110">
    <property type="match status" value="1"/>
</dbReference>
<dbReference type="InterPro" id="IPR043129">
    <property type="entry name" value="ATPase_NBD"/>
</dbReference>
<dbReference type="NCBIfam" id="TIGR01174">
    <property type="entry name" value="ftsA"/>
    <property type="match status" value="1"/>
</dbReference>
<feature type="domain" description="SHS2" evidence="7">
    <location>
        <begin position="7"/>
        <end position="200"/>
    </location>
</feature>
<evidence type="ECO:0000259" key="7">
    <source>
        <dbReference type="SMART" id="SM00842"/>
    </source>
</evidence>
<dbReference type="PIRSF" id="PIRSF003101">
    <property type="entry name" value="FtsA"/>
    <property type="match status" value="1"/>
</dbReference>
<dbReference type="EMBL" id="MGFR01000003">
    <property type="protein sequence ID" value="OGM09732.1"/>
    <property type="molecule type" value="Genomic_DNA"/>
</dbReference>
<dbReference type="SUPFAM" id="SSF53067">
    <property type="entry name" value="Actin-like ATPase domain"/>
    <property type="match status" value="2"/>
</dbReference>
<dbReference type="InterPro" id="IPR050696">
    <property type="entry name" value="FtsA/MreB"/>
</dbReference>
<comment type="similarity">
    <text evidence="5 6">Belongs to the FtsA/MreB family.</text>
</comment>
<comment type="function">
    <text evidence="5 6">Cell division protein that is involved in the assembly of the Z ring. May serve as a membrane anchor for the Z ring.</text>
</comment>
<dbReference type="CDD" id="cd24048">
    <property type="entry name" value="ASKHA_NBD_FtsA"/>
    <property type="match status" value="1"/>
</dbReference>
<comment type="subcellular location">
    <subcellularLocation>
        <location evidence="5">Cell membrane</location>
        <topology evidence="5">Peripheral membrane protein</topology>
        <orientation evidence="5">Cytoplasmic side</orientation>
    </subcellularLocation>
    <text evidence="5">Localizes to the Z ring in an FtsZ-dependent manner. Targeted to the membrane through a conserved C-terminal amphipathic helix.</text>
</comment>
<dbReference type="GO" id="GO:0009898">
    <property type="term" value="C:cytoplasmic side of plasma membrane"/>
    <property type="evidence" value="ECO:0007669"/>
    <property type="project" value="UniProtKB-UniRule"/>
</dbReference>
<reference evidence="8 9" key="1">
    <citation type="journal article" date="2016" name="Nat. Commun.">
        <title>Thousands of microbial genomes shed light on interconnected biogeochemical processes in an aquifer system.</title>
        <authorList>
            <person name="Anantharaman K."/>
            <person name="Brown C.T."/>
            <person name="Hug L.A."/>
            <person name="Sharon I."/>
            <person name="Castelle C.J."/>
            <person name="Probst A.J."/>
            <person name="Thomas B.C."/>
            <person name="Singh A."/>
            <person name="Wilkins M.J."/>
            <person name="Karaoz U."/>
            <person name="Brodie E.L."/>
            <person name="Williams K.H."/>
            <person name="Hubbard S.S."/>
            <person name="Banfield J.F."/>
        </authorList>
    </citation>
    <scope>NUCLEOTIDE SEQUENCE [LARGE SCALE GENOMIC DNA]</scope>
</reference>
<dbReference type="PANTHER" id="PTHR32432:SF4">
    <property type="entry name" value="CELL DIVISION PROTEIN FTSA"/>
    <property type="match status" value="1"/>
</dbReference>
<dbReference type="Pfam" id="PF02491">
    <property type="entry name" value="SHS2_FTSA"/>
    <property type="match status" value="1"/>
</dbReference>
<dbReference type="InterPro" id="IPR020823">
    <property type="entry name" value="Cell_div_FtsA"/>
</dbReference>
<dbReference type="InterPro" id="IPR003494">
    <property type="entry name" value="SHS2_FtsA"/>
</dbReference>
<gene>
    <name evidence="5" type="primary">ftsA</name>
    <name evidence="8" type="ORF">A2Y68_03880</name>
</gene>
<proteinExistence type="inferred from homology"/>
<protein>
    <recommendedName>
        <fullName evidence="5 6">Cell division protein FtsA</fullName>
    </recommendedName>
</protein>
<dbReference type="Proteomes" id="UP000176778">
    <property type="component" value="Unassembled WGS sequence"/>
</dbReference>
<evidence type="ECO:0000256" key="3">
    <source>
        <dbReference type="ARBA" id="ARBA00023136"/>
    </source>
</evidence>
<dbReference type="SMART" id="SM00842">
    <property type="entry name" value="FtsA"/>
    <property type="match status" value="1"/>
</dbReference>
<evidence type="ECO:0000256" key="6">
    <source>
        <dbReference type="PIRNR" id="PIRNR003101"/>
    </source>
</evidence>
<name>A0A1F7X3T1_9BACT</name>
<dbReference type="Pfam" id="PF14450">
    <property type="entry name" value="FtsA"/>
    <property type="match status" value="1"/>
</dbReference>
<dbReference type="PANTHER" id="PTHR32432">
    <property type="entry name" value="CELL DIVISION PROTEIN FTSA-RELATED"/>
    <property type="match status" value="1"/>
</dbReference>
<keyword evidence="3 5" id="KW-0472">Membrane</keyword>
<evidence type="ECO:0000256" key="1">
    <source>
        <dbReference type="ARBA" id="ARBA00022475"/>
    </source>
</evidence>
<dbReference type="GO" id="GO:0043093">
    <property type="term" value="P:FtsZ-dependent cytokinesis"/>
    <property type="evidence" value="ECO:0007669"/>
    <property type="project" value="UniProtKB-UniRule"/>
</dbReference>
<evidence type="ECO:0000256" key="2">
    <source>
        <dbReference type="ARBA" id="ARBA00022618"/>
    </source>
</evidence>
<dbReference type="Gene3D" id="3.30.420.40">
    <property type="match status" value="2"/>
</dbReference>
<keyword evidence="1 5" id="KW-1003">Cell membrane</keyword>
<dbReference type="STRING" id="1802479.A2Y68_03880"/>
<dbReference type="AlphaFoldDB" id="A0A1F7X3T1"/>
<dbReference type="HAMAP" id="MF_02033">
    <property type="entry name" value="FtsA"/>
    <property type="match status" value="1"/>
</dbReference>
<evidence type="ECO:0000256" key="4">
    <source>
        <dbReference type="ARBA" id="ARBA00023306"/>
    </source>
</evidence>